<dbReference type="InterPro" id="IPR005122">
    <property type="entry name" value="Uracil-DNA_glycosylase-like"/>
</dbReference>
<dbReference type="SUPFAM" id="SSF52141">
    <property type="entry name" value="Uracil-DNA glycosylase-like"/>
    <property type="match status" value="1"/>
</dbReference>
<dbReference type="InterPro" id="IPR036895">
    <property type="entry name" value="Uracil-DNA_glycosylase-like_sf"/>
</dbReference>
<reference evidence="6" key="1">
    <citation type="submission" date="2021-03" db="EMBL/GenBank/DDBJ databases">
        <title>Comparative genomics and phylogenomic investigation of the class Geoglossomycetes provide insights into ecological specialization and systematics.</title>
        <authorList>
            <person name="Melie T."/>
            <person name="Pirro S."/>
            <person name="Miller A.N."/>
            <person name="Quandt A."/>
        </authorList>
    </citation>
    <scope>NUCLEOTIDE SEQUENCE</scope>
    <source>
        <strain evidence="6">CAQ_001_2017</strain>
    </source>
</reference>
<dbReference type="Proteomes" id="UP000750711">
    <property type="component" value="Unassembled WGS sequence"/>
</dbReference>
<dbReference type="GO" id="GO:0008263">
    <property type="term" value="F:pyrimidine-specific mismatch base pair DNA N-glycosylase activity"/>
    <property type="evidence" value="ECO:0007669"/>
    <property type="project" value="TreeGrafter"/>
</dbReference>
<keyword evidence="2" id="KW-0378">Hydrolase</keyword>
<dbReference type="Pfam" id="PF03167">
    <property type="entry name" value="UDG"/>
    <property type="match status" value="1"/>
</dbReference>
<sequence>MVQEKNPHAGLESPTKRPSFKGKLQRKLEDFSFSPTTPSGSAPTRRRSPRLGVTGSSSSVETWSPSRSPKRKADEISDGSPTSLIVKSPRSGLSALASPSSRKMAQKSKKRGSGYAPPETYRHLNLLPDTIVPNLICVFVGLNPGIKTAQMGHAYSHPSNHFWRLLHLSGLTPRRFDPTEDRTLPALCSLGNTNIVARPTRDQSELSKEEMDASVDTLVGKMRTFKPEAVCLVGKSIWESIFRTTHGRPMRKGEFKYGWQDESERMGPQGEYKGARVFVATTTSGLAAAMKPEEKLAVWKPLGDWVQQRRAERDLSELPSSAGVEDAETV</sequence>
<protein>
    <recommendedName>
        <fullName evidence="5">Uracil-DNA glycosylase-like domain-containing protein</fullName>
    </recommendedName>
</protein>
<evidence type="ECO:0000259" key="5">
    <source>
        <dbReference type="Pfam" id="PF03167"/>
    </source>
</evidence>
<proteinExistence type="predicted"/>
<feature type="domain" description="Uracil-DNA glycosylase-like" evidence="5">
    <location>
        <begin position="133"/>
        <end position="302"/>
    </location>
</feature>
<comment type="caution">
    <text evidence="6">The sequence shown here is derived from an EMBL/GenBank/DDBJ whole genome shotgun (WGS) entry which is preliminary data.</text>
</comment>
<name>A0A9P8LE67_9PEZI</name>
<dbReference type="PANTHER" id="PTHR12159:SF9">
    <property type="entry name" value="G_T MISMATCH-SPECIFIC THYMINE DNA GLYCOSYLASE"/>
    <property type="match status" value="1"/>
</dbReference>
<evidence type="ECO:0000256" key="4">
    <source>
        <dbReference type="SAM" id="MobiDB-lite"/>
    </source>
</evidence>
<dbReference type="PANTHER" id="PTHR12159">
    <property type="entry name" value="G/T AND G/U MISMATCH-SPECIFIC DNA GLYCOSYLASE"/>
    <property type="match status" value="1"/>
</dbReference>
<organism evidence="6 7">
    <name type="scientific">Trichoglossum hirsutum</name>
    <dbReference type="NCBI Taxonomy" id="265104"/>
    <lineage>
        <taxon>Eukaryota</taxon>
        <taxon>Fungi</taxon>
        <taxon>Dikarya</taxon>
        <taxon>Ascomycota</taxon>
        <taxon>Pezizomycotina</taxon>
        <taxon>Geoglossomycetes</taxon>
        <taxon>Geoglossales</taxon>
        <taxon>Geoglossaceae</taxon>
        <taxon>Trichoglossum</taxon>
    </lineage>
</organism>
<gene>
    <name evidence="6" type="ORF">GP486_002893</name>
</gene>
<evidence type="ECO:0000313" key="6">
    <source>
        <dbReference type="EMBL" id="KAH0562420.1"/>
    </source>
</evidence>
<feature type="compositionally biased region" description="Polar residues" evidence="4">
    <location>
        <begin position="33"/>
        <end position="42"/>
    </location>
</feature>
<dbReference type="GO" id="GO:0004844">
    <property type="term" value="F:uracil DNA N-glycosylase activity"/>
    <property type="evidence" value="ECO:0007669"/>
    <property type="project" value="TreeGrafter"/>
</dbReference>
<dbReference type="EMBL" id="JAGHQM010000354">
    <property type="protein sequence ID" value="KAH0562420.1"/>
    <property type="molecule type" value="Genomic_DNA"/>
</dbReference>
<evidence type="ECO:0000313" key="7">
    <source>
        <dbReference type="Proteomes" id="UP000750711"/>
    </source>
</evidence>
<dbReference type="FunFam" id="3.40.470.10:FF:000010">
    <property type="entry name" value="G/U mismatch-specific DNA glycosylase"/>
    <property type="match status" value="1"/>
</dbReference>
<dbReference type="GO" id="GO:0006285">
    <property type="term" value="P:base-excision repair, AP site formation"/>
    <property type="evidence" value="ECO:0007669"/>
    <property type="project" value="InterPro"/>
</dbReference>
<feature type="region of interest" description="Disordered" evidence="4">
    <location>
        <begin position="1"/>
        <end position="117"/>
    </location>
</feature>
<evidence type="ECO:0000256" key="2">
    <source>
        <dbReference type="ARBA" id="ARBA00022801"/>
    </source>
</evidence>
<dbReference type="AlphaFoldDB" id="A0A9P8LE67"/>
<evidence type="ECO:0000256" key="3">
    <source>
        <dbReference type="ARBA" id="ARBA00023204"/>
    </source>
</evidence>
<dbReference type="CDD" id="cd10028">
    <property type="entry name" value="UDG-F2_TDG_MUG"/>
    <property type="match status" value="1"/>
</dbReference>
<keyword evidence="1" id="KW-0227">DNA damage</keyword>
<keyword evidence="3" id="KW-0234">DNA repair</keyword>
<keyword evidence="7" id="KW-1185">Reference proteome</keyword>
<dbReference type="InterPro" id="IPR015637">
    <property type="entry name" value="MUG/TDG"/>
</dbReference>
<dbReference type="Gene3D" id="3.40.470.10">
    <property type="entry name" value="Uracil-DNA glycosylase-like domain"/>
    <property type="match status" value="1"/>
</dbReference>
<accession>A0A9P8LE67</accession>
<evidence type="ECO:0000256" key="1">
    <source>
        <dbReference type="ARBA" id="ARBA00022763"/>
    </source>
</evidence>
<feature type="compositionally biased region" description="Polar residues" evidence="4">
    <location>
        <begin position="54"/>
        <end position="67"/>
    </location>
</feature>